<dbReference type="InterPro" id="IPR013798">
    <property type="entry name" value="Indole-3-glycerol_P_synth_dom"/>
</dbReference>
<organism evidence="11 12">
    <name type="scientific">Neobacillus piezotolerans</name>
    <dbReference type="NCBI Taxonomy" id="2259171"/>
    <lineage>
        <taxon>Bacteria</taxon>
        <taxon>Bacillati</taxon>
        <taxon>Bacillota</taxon>
        <taxon>Bacilli</taxon>
        <taxon>Bacillales</taxon>
        <taxon>Bacillaceae</taxon>
        <taxon>Neobacillus</taxon>
    </lineage>
</organism>
<dbReference type="UniPathway" id="UPA00035">
    <property type="reaction ID" value="UER00043"/>
</dbReference>
<keyword evidence="7 9" id="KW-0057">Aromatic amino acid biosynthesis</keyword>
<keyword evidence="5 9" id="KW-0210">Decarboxylase</keyword>
<dbReference type="PANTHER" id="PTHR22854:SF2">
    <property type="entry name" value="INDOLE-3-GLYCEROL-PHOSPHATE SYNTHASE"/>
    <property type="match status" value="1"/>
</dbReference>
<dbReference type="InterPro" id="IPR045186">
    <property type="entry name" value="Indole-3-glycerol_P_synth"/>
</dbReference>
<dbReference type="GO" id="GO:0004425">
    <property type="term" value="F:indole-3-glycerol-phosphate synthase activity"/>
    <property type="evidence" value="ECO:0007669"/>
    <property type="project" value="UniProtKB-UniRule"/>
</dbReference>
<dbReference type="InterPro" id="IPR011060">
    <property type="entry name" value="RibuloseP-bd_barrel"/>
</dbReference>
<dbReference type="Gene3D" id="3.20.20.70">
    <property type="entry name" value="Aldolase class I"/>
    <property type="match status" value="1"/>
</dbReference>
<evidence type="ECO:0000256" key="2">
    <source>
        <dbReference type="ARBA" id="ARBA00004696"/>
    </source>
</evidence>
<dbReference type="SUPFAM" id="SSF51366">
    <property type="entry name" value="Ribulose-phoshate binding barrel"/>
    <property type="match status" value="1"/>
</dbReference>
<keyword evidence="4 9" id="KW-0028">Amino-acid biosynthesis</keyword>
<dbReference type="Pfam" id="PF00218">
    <property type="entry name" value="IGPS"/>
    <property type="match status" value="1"/>
</dbReference>
<dbReference type="OrthoDB" id="9804217at2"/>
<feature type="domain" description="Indole-3-glycerol phosphate synthase" evidence="10">
    <location>
        <begin position="5"/>
        <end position="251"/>
    </location>
</feature>
<dbReference type="PANTHER" id="PTHR22854">
    <property type="entry name" value="TRYPTOPHAN BIOSYNTHESIS PROTEIN"/>
    <property type="match status" value="1"/>
</dbReference>
<keyword evidence="12" id="KW-1185">Reference proteome</keyword>
<evidence type="ECO:0000256" key="7">
    <source>
        <dbReference type="ARBA" id="ARBA00023141"/>
    </source>
</evidence>
<dbReference type="HAMAP" id="MF_00134_A">
    <property type="entry name" value="IGPS_A"/>
    <property type="match status" value="1"/>
</dbReference>
<dbReference type="CDD" id="cd00331">
    <property type="entry name" value="IGPS"/>
    <property type="match status" value="1"/>
</dbReference>
<accession>A0A3D8GPW9</accession>
<evidence type="ECO:0000256" key="5">
    <source>
        <dbReference type="ARBA" id="ARBA00022793"/>
    </source>
</evidence>
<keyword evidence="6 9" id="KW-0822">Tryptophan biosynthesis</keyword>
<evidence type="ECO:0000259" key="10">
    <source>
        <dbReference type="Pfam" id="PF00218"/>
    </source>
</evidence>
<dbReference type="GO" id="GO:0000162">
    <property type="term" value="P:L-tryptophan biosynthetic process"/>
    <property type="evidence" value="ECO:0007669"/>
    <property type="project" value="UniProtKB-UniRule"/>
</dbReference>
<name>A0A3D8GPW9_9BACI</name>
<dbReference type="GO" id="GO:0004640">
    <property type="term" value="F:phosphoribosylanthranilate isomerase activity"/>
    <property type="evidence" value="ECO:0007669"/>
    <property type="project" value="TreeGrafter"/>
</dbReference>
<dbReference type="InterPro" id="IPR013785">
    <property type="entry name" value="Aldolase_TIM"/>
</dbReference>
<dbReference type="RefSeq" id="WP_115452472.1">
    <property type="nucleotide sequence ID" value="NZ_QNQT01000005.1"/>
</dbReference>
<dbReference type="PROSITE" id="PS00614">
    <property type="entry name" value="IGPS"/>
    <property type="match status" value="1"/>
</dbReference>
<keyword evidence="8 9" id="KW-0456">Lyase</keyword>
<comment type="catalytic activity">
    <reaction evidence="1 9">
        <text>1-(2-carboxyphenylamino)-1-deoxy-D-ribulose 5-phosphate + H(+) = (1S,2R)-1-C-(indol-3-yl)glycerol 3-phosphate + CO2 + H2O</text>
        <dbReference type="Rhea" id="RHEA:23476"/>
        <dbReference type="ChEBI" id="CHEBI:15377"/>
        <dbReference type="ChEBI" id="CHEBI:15378"/>
        <dbReference type="ChEBI" id="CHEBI:16526"/>
        <dbReference type="ChEBI" id="CHEBI:58613"/>
        <dbReference type="ChEBI" id="CHEBI:58866"/>
        <dbReference type="EC" id="4.1.1.48"/>
    </reaction>
</comment>
<dbReference type="NCBIfam" id="NF001377">
    <property type="entry name" value="PRK00278.2-4"/>
    <property type="match status" value="1"/>
</dbReference>
<dbReference type="InterPro" id="IPR001468">
    <property type="entry name" value="Indole-3-GlycerolPSynthase_CS"/>
</dbReference>
<evidence type="ECO:0000313" key="12">
    <source>
        <dbReference type="Proteomes" id="UP000257144"/>
    </source>
</evidence>
<evidence type="ECO:0000256" key="9">
    <source>
        <dbReference type="HAMAP-Rule" id="MF_00134"/>
    </source>
</evidence>
<comment type="caution">
    <text evidence="11">The sequence shown here is derived from an EMBL/GenBank/DDBJ whole genome shotgun (WGS) entry which is preliminary data.</text>
</comment>
<sequence length="263" mass="28532">METILDRILAEKQKEVAYLKEYGMEARGSLPKRKPFIEVLKHSNDLAIIAEFKRASPSRGLISENIRPGNQAKLYEQAGASAISVLTDSAFFKGSFDDLREVRRAVGLPILCKDFIIDEIQIDHAYLAGADIILLIVAALEESRLMNLHTYAKSLGLEVLVEIHNEEEFVKATNAGAELIGINNRDLRTFTISLETTTSLGPMVRASGACLISESGMKSASDAKLAAAAGAQGLLIGQTFMESGSMKESFRSFIVPKLGVALG</sequence>
<comment type="pathway">
    <text evidence="2 9">Amino-acid biosynthesis; L-tryptophan biosynthesis; L-tryptophan from chorismate: step 4/5.</text>
</comment>
<comment type="similarity">
    <text evidence="3 9">Belongs to the TrpC family.</text>
</comment>
<evidence type="ECO:0000256" key="8">
    <source>
        <dbReference type="ARBA" id="ARBA00023239"/>
    </source>
</evidence>
<evidence type="ECO:0000256" key="6">
    <source>
        <dbReference type="ARBA" id="ARBA00022822"/>
    </source>
</evidence>
<dbReference type="HAMAP" id="MF_00134_B">
    <property type="entry name" value="IGPS_B"/>
    <property type="match status" value="1"/>
</dbReference>
<evidence type="ECO:0000256" key="4">
    <source>
        <dbReference type="ARBA" id="ARBA00022605"/>
    </source>
</evidence>
<dbReference type="Proteomes" id="UP000257144">
    <property type="component" value="Unassembled WGS sequence"/>
</dbReference>
<reference evidence="11 12" key="1">
    <citation type="submission" date="2018-07" db="EMBL/GenBank/DDBJ databases">
        <title>Bacillus sp. YLB-04 draft genome sequence.</title>
        <authorList>
            <person name="Yu L."/>
            <person name="Tang X."/>
        </authorList>
    </citation>
    <scope>NUCLEOTIDE SEQUENCE [LARGE SCALE GENOMIC DNA]</scope>
    <source>
        <strain evidence="11 12">YLB-04</strain>
    </source>
</reference>
<gene>
    <name evidence="9" type="primary">trpC</name>
    <name evidence="11" type="ORF">DRW41_13185</name>
</gene>
<dbReference type="EMBL" id="QNQT01000005">
    <property type="protein sequence ID" value="RDU36478.1"/>
    <property type="molecule type" value="Genomic_DNA"/>
</dbReference>
<evidence type="ECO:0000313" key="11">
    <source>
        <dbReference type="EMBL" id="RDU36478.1"/>
    </source>
</evidence>
<evidence type="ECO:0000256" key="3">
    <source>
        <dbReference type="ARBA" id="ARBA00008737"/>
    </source>
</evidence>
<dbReference type="AlphaFoldDB" id="A0A3D8GPW9"/>
<dbReference type="EC" id="4.1.1.48" evidence="9"/>
<proteinExistence type="inferred from homology"/>
<evidence type="ECO:0000256" key="1">
    <source>
        <dbReference type="ARBA" id="ARBA00001633"/>
    </source>
</evidence>
<dbReference type="FunFam" id="3.20.20.70:FF:000024">
    <property type="entry name" value="Indole-3-glycerol phosphate synthase"/>
    <property type="match status" value="1"/>
</dbReference>
<protein>
    <recommendedName>
        <fullName evidence="9">Indole-3-glycerol phosphate synthase</fullName>
        <shortName evidence="9">IGPS</shortName>
        <ecNumber evidence="9">4.1.1.48</ecNumber>
    </recommendedName>
</protein>